<comment type="caution">
    <text evidence="2">The sequence shown here is derived from an EMBL/GenBank/DDBJ whole genome shotgun (WGS) entry which is preliminary data.</text>
</comment>
<feature type="compositionally biased region" description="Basic and acidic residues" evidence="1">
    <location>
        <begin position="244"/>
        <end position="255"/>
    </location>
</feature>
<dbReference type="EMBL" id="CAJNOR010001880">
    <property type="protein sequence ID" value="CAF1214243.1"/>
    <property type="molecule type" value="Genomic_DNA"/>
</dbReference>
<accession>A0A814X4F8</accession>
<evidence type="ECO:0000313" key="3">
    <source>
        <dbReference type="Proteomes" id="UP000663828"/>
    </source>
</evidence>
<keyword evidence="3" id="KW-1185">Reference proteome</keyword>
<dbReference type="Proteomes" id="UP000663828">
    <property type="component" value="Unassembled WGS sequence"/>
</dbReference>
<proteinExistence type="predicted"/>
<feature type="compositionally biased region" description="Acidic residues" evidence="1">
    <location>
        <begin position="234"/>
        <end position="243"/>
    </location>
</feature>
<feature type="region of interest" description="Disordered" evidence="1">
    <location>
        <begin position="106"/>
        <end position="125"/>
    </location>
</feature>
<name>A0A814X4F8_ADIRI</name>
<evidence type="ECO:0000256" key="1">
    <source>
        <dbReference type="SAM" id="MobiDB-lite"/>
    </source>
</evidence>
<evidence type="ECO:0000313" key="2">
    <source>
        <dbReference type="EMBL" id="CAF1214243.1"/>
    </source>
</evidence>
<protein>
    <submittedName>
        <fullName evidence="2">Uncharacterized protein</fullName>
    </submittedName>
</protein>
<organism evidence="2 3">
    <name type="scientific">Adineta ricciae</name>
    <name type="common">Rotifer</name>
    <dbReference type="NCBI Taxonomy" id="249248"/>
    <lineage>
        <taxon>Eukaryota</taxon>
        <taxon>Metazoa</taxon>
        <taxon>Spiralia</taxon>
        <taxon>Gnathifera</taxon>
        <taxon>Rotifera</taxon>
        <taxon>Eurotatoria</taxon>
        <taxon>Bdelloidea</taxon>
        <taxon>Adinetida</taxon>
        <taxon>Adinetidae</taxon>
        <taxon>Adineta</taxon>
    </lineage>
</organism>
<dbReference type="AlphaFoldDB" id="A0A814X4F8"/>
<gene>
    <name evidence="2" type="ORF">XAT740_LOCUS24361</name>
</gene>
<feature type="region of interest" description="Disordered" evidence="1">
    <location>
        <begin position="222"/>
        <end position="255"/>
    </location>
</feature>
<sequence length="507" mass="58672">MASNQQQYDEQYQLLQERFPNESHYQIRRRLRESNGDMDQVRAHLFHREFRNKKMASLEDQYGKELDILQKSYPSSQSLKRSSLLKMFERFGGEIEYIQQYLEQLGKPSDDAPSDPNETKEQQRARLRNKYTVQLAQLSNAGFNTKCPRVVNNLEKQHGDVNKVKEILLRQRAAKEKQAALNLKYKDQIAKLEADGVKTKNKQHLLKLLEKADGQIDRVKGLLAEKQHKKSSSDSEDDDDDDKVNEKSNDSSKKQYEFVADDLDHIKELRAAGIHGNPAKLLAIFHECNDSIELTVARIQKERQERQQEAEKRVQQRISLAQAHGAYININHRNDWPNDIEEVYLDGNNMMFVVDCLRQLCLNHARHKTERAIGQLAAAWNEQMRIPKVELIFDSTRQVDQIGSVNVTSAHPIYRTTDDMLIDSARRNDHHDKNKHTIIVTSDRDLAVQLSREGCQLVKSYAWFAHCAMILTPDLVAEDESSTEATTKSRKPRYNLDELVHRIAHIA</sequence>
<reference evidence="2" key="1">
    <citation type="submission" date="2021-02" db="EMBL/GenBank/DDBJ databases">
        <authorList>
            <person name="Nowell W R."/>
        </authorList>
    </citation>
    <scope>NUCLEOTIDE SEQUENCE</scope>
</reference>